<evidence type="ECO:0000313" key="1">
    <source>
        <dbReference type="EMBL" id="WRL44946.1"/>
    </source>
</evidence>
<keyword evidence="2" id="KW-1185">Reference proteome</keyword>
<name>A0ABZ1AIU2_AROEV</name>
<dbReference type="Proteomes" id="UP001626593">
    <property type="component" value="Chromosome"/>
</dbReference>
<protein>
    <submittedName>
        <fullName evidence="1">Uncharacterized protein</fullName>
    </submittedName>
</protein>
<accession>A0ABZ1AIU2</accession>
<organism evidence="1 2">
    <name type="scientific">Aromatoleum evansii</name>
    <name type="common">Azoarcus evansii</name>
    <dbReference type="NCBI Taxonomy" id="59406"/>
    <lineage>
        <taxon>Bacteria</taxon>
        <taxon>Pseudomonadati</taxon>
        <taxon>Pseudomonadota</taxon>
        <taxon>Betaproteobacteria</taxon>
        <taxon>Rhodocyclales</taxon>
        <taxon>Rhodocyclaceae</taxon>
        <taxon>Aromatoleum</taxon>
    </lineage>
</organism>
<sequence>MKKLLLAPLPEPVAPDYGAQFPNDIARLVATAGNAGYEVSPEVATQLWARYSDGLCATWLSMSEWSDETVLECLLKHAVIVDTRTGVPAVPTGYHTWLDYAVATMELPASEACVLTDEELTAARLAIRDAARTELSILRRAVSCVPR</sequence>
<proteinExistence type="predicted"/>
<gene>
    <name evidence="1" type="ORF">U5817_17240</name>
</gene>
<dbReference type="RefSeq" id="WP_407278209.1">
    <property type="nucleotide sequence ID" value="NZ_CP141259.1"/>
</dbReference>
<evidence type="ECO:0000313" key="2">
    <source>
        <dbReference type="Proteomes" id="UP001626593"/>
    </source>
</evidence>
<dbReference type="EMBL" id="CP141259">
    <property type="protein sequence ID" value="WRL44946.1"/>
    <property type="molecule type" value="Genomic_DNA"/>
</dbReference>
<reference evidence="1 2" key="1">
    <citation type="submission" date="2023-12" db="EMBL/GenBank/DDBJ databases">
        <title>A. evansii MAY27, complete genome.</title>
        <authorList>
            <person name="Wang Y."/>
        </authorList>
    </citation>
    <scope>NUCLEOTIDE SEQUENCE [LARGE SCALE GENOMIC DNA]</scope>
    <source>
        <strain evidence="1 2">MAY27</strain>
    </source>
</reference>